<dbReference type="Proteomes" id="UP000001307">
    <property type="component" value="Unassembled WGS sequence"/>
</dbReference>
<proteinExistence type="predicted"/>
<accession>E4WW73</accession>
<evidence type="ECO:0000313" key="2">
    <source>
        <dbReference type="EMBL" id="CBY33666.1"/>
    </source>
</evidence>
<protein>
    <submittedName>
        <fullName evidence="1">Uncharacterized protein</fullName>
    </submittedName>
</protein>
<gene>
    <name evidence="1" type="ORF">GSOID_T00009140001</name>
    <name evidence="2" type="ORF">GSOID_T00021592001</name>
</gene>
<dbReference type="Proteomes" id="UP000011014">
    <property type="component" value="Unassembled WGS sequence"/>
</dbReference>
<dbReference type="AlphaFoldDB" id="E4WW73"/>
<keyword evidence="3" id="KW-1185">Reference proteome</keyword>
<name>E4WW73_OIKDI</name>
<organism evidence="1 3">
    <name type="scientific">Oikopleura dioica</name>
    <name type="common">Tunicate</name>
    <dbReference type="NCBI Taxonomy" id="34765"/>
    <lineage>
        <taxon>Eukaryota</taxon>
        <taxon>Metazoa</taxon>
        <taxon>Chordata</taxon>
        <taxon>Tunicata</taxon>
        <taxon>Appendicularia</taxon>
        <taxon>Copelata</taxon>
        <taxon>Oikopleuridae</taxon>
        <taxon>Oikopleura</taxon>
    </lineage>
</organism>
<evidence type="ECO:0000313" key="3">
    <source>
        <dbReference type="Proteomes" id="UP000001307"/>
    </source>
</evidence>
<reference evidence="1 3" key="1">
    <citation type="journal article" date="2010" name="Science">
        <title>Plasticity of animal genome architecture unmasked by rapid evolution of a pelagic tunicate.</title>
        <authorList>
            <person name="Denoeud F."/>
            <person name="Henriet S."/>
            <person name="Mungpakdee S."/>
            <person name="Aury J.M."/>
            <person name="Da Silva C."/>
            <person name="Brinkmann H."/>
            <person name="Mikhaleva J."/>
            <person name="Olsen L.C."/>
            <person name="Jubin C."/>
            <person name="Canestro C."/>
            <person name="Bouquet J.M."/>
            <person name="Danks G."/>
            <person name="Poulain J."/>
            <person name="Campsteijn C."/>
            <person name="Adamski M."/>
            <person name="Cross I."/>
            <person name="Yadetie F."/>
            <person name="Muffato M."/>
            <person name="Louis A."/>
            <person name="Butcher S."/>
            <person name="Tsagkogeorga G."/>
            <person name="Konrad A."/>
            <person name="Singh S."/>
            <person name="Jensen M.F."/>
            <person name="Cong E.H."/>
            <person name="Eikeseth-Otteraa H."/>
            <person name="Noel B."/>
            <person name="Anthouard V."/>
            <person name="Porcel B.M."/>
            <person name="Kachouri-Lafond R."/>
            <person name="Nishino A."/>
            <person name="Ugolini M."/>
            <person name="Chourrout P."/>
            <person name="Nishida H."/>
            <person name="Aasland R."/>
            <person name="Huzurbazar S."/>
            <person name="Westhof E."/>
            <person name="Delsuc F."/>
            <person name="Lehrach H."/>
            <person name="Reinhardt R."/>
            <person name="Weissenbach J."/>
            <person name="Roy S.W."/>
            <person name="Artiguenave F."/>
            <person name="Postlethwait J.H."/>
            <person name="Manak J.R."/>
            <person name="Thompson E.M."/>
            <person name="Jaillon O."/>
            <person name="Du Pasquier L."/>
            <person name="Boudinot P."/>
            <person name="Liberles D.A."/>
            <person name="Volff J.N."/>
            <person name="Philippe H."/>
            <person name="Lenhard B."/>
            <person name="Roest Crollius H."/>
            <person name="Wincker P."/>
            <person name="Chourrout D."/>
        </authorList>
    </citation>
    <scope>NUCLEOTIDE SEQUENCE [LARGE SCALE GENOMIC DNA]</scope>
</reference>
<sequence length="30" mass="3673">MKQLAEKFSDDEIKEAMEKLKKDPRFQNKF</sequence>
<dbReference type="EMBL" id="FN654436">
    <property type="protein sequence ID" value="CBY33666.1"/>
    <property type="molecule type" value="Genomic_DNA"/>
</dbReference>
<evidence type="ECO:0000313" key="1">
    <source>
        <dbReference type="EMBL" id="CBY21376.1"/>
    </source>
</evidence>
<dbReference type="EMBL" id="FN653017">
    <property type="protein sequence ID" value="CBY21376.1"/>
    <property type="molecule type" value="Genomic_DNA"/>
</dbReference>